<dbReference type="Pfam" id="PF00717">
    <property type="entry name" value="Peptidase_S24"/>
    <property type="match status" value="1"/>
</dbReference>
<keyword evidence="8 13" id="KW-0805">Transcription regulation</keyword>
<dbReference type="GO" id="GO:0009432">
    <property type="term" value="P:SOS response"/>
    <property type="evidence" value="ECO:0007669"/>
    <property type="project" value="UniProtKB-UniRule"/>
</dbReference>
<evidence type="ECO:0000256" key="12">
    <source>
        <dbReference type="ARBA" id="ARBA00023236"/>
    </source>
</evidence>
<keyword evidence="12 13" id="KW-0742">SOS response</keyword>
<evidence type="ECO:0000256" key="3">
    <source>
        <dbReference type="ARBA" id="ARBA00022491"/>
    </source>
</evidence>
<evidence type="ECO:0000256" key="5">
    <source>
        <dbReference type="ARBA" id="ARBA00022763"/>
    </source>
</evidence>
<dbReference type="CDD" id="cd00090">
    <property type="entry name" value="HTH_ARSR"/>
    <property type="match status" value="1"/>
</dbReference>
<sequence length="224" mass="24074">MTETNETTDGAARPRLTARQRRILDVIEDAIREHGYPPSMREIASKAGLASPSSVLHQLTVLETKGYVRRDPNRPRALELVQGDDAPAPTSGDFNGIQPAATTNVPLVGRIAAGSPITAEEQIEDVFTLPSQLVGDGNLFLLKVVGDSMIDAAICDGDWVVVRAQRVAEQGEIVAAMIDGEATVKSLHMRDGHVWLMPHNPAYTPILGDLSEILGKVVAVLRSV</sequence>
<feature type="active site" description="For autocatalytic cleavage activity" evidence="13">
    <location>
        <position position="148"/>
    </location>
</feature>
<dbReference type="SUPFAM" id="SSF51306">
    <property type="entry name" value="LexA/Signal peptidase"/>
    <property type="match status" value="1"/>
</dbReference>
<dbReference type="InterPro" id="IPR015927">
    <property type="entry name" value="Peptidase_S24_S26A/B/C"/>
</dbReference>
<dbReference type="GO" id="GO:0006508">
    <property type="term" value="P:proteolysis"/>
    <property type="evidence" value="ECO:0007669"/>
    <property type="project" value="InterPro"/>
</dbReference>
<dbReference type="FunFam" id="2.10.109.10:FF:000001">
    <property type="entry name" value="LexA repressor"/>
    <property type="match status" value="1"/>
</dbReference>
<comment type="subunit">
    <text evidence="2 13">Homodimer.</text>
</comment>
<dbReference type="GO" id="GO:0045892">
    <property type="term" value="P:negative regulation of DNA-templated transcription"/>
    <property type="evidence" value="ECO:0007669"/>
    <property type="project" value="UniProtKB-UniRule"/>
</dbReference>
<evidence type="ECO:0000256" key="7">
    <source>
        <dbReference type="ARBA" id="ARBA00022813"/>
    </source>
</evidence>
<keyword evidence="10 13" id="KW-0804">Transcription</keyword>
<keyword evidence="9 13" id="KW-0238">DNA-binding</keyword>
<dbReference type="InterPro" id="IPR036390">
    <property type="entry name" value="WH_DNA-bd_sf"/>
</dbReference>
<dbReference type="PRINTS" id="PR00726">
    <property type="entry name" value="LEXASERPTASE"/>
</dbReference>
<protein>
    <recommendedName>
        <fullName evidence="13">LexA repressor</fullName>
        <ecNumber evidence="13">3.4.21.88</ecNumber>
    </recommendedName>
</protein>
<dbReference type="RefSeq" id="WP_183373497.1">
    <property type="nucleotide sequence ID" value="NZ_CBCSFZ010000049.1"/>
</dbReference>
<keyword evidence="18" id="KW-1185">Reference proteome</keyword>
<feature type="domain" description="Peptidase S24/S26A/S26B/S26C" evidence="15">
    <location>
        <begin position="106"/>
        <end position="218"/>
    </location>
</feature>
<accession>A0A839QQ76</accession>
<dbReference type="EMBL" id="JACHWP010000001">
    <property type="protein sequence ID" value="MBB3021818.1"/>
    <property type="molecule type" value="Genomic_DNA"/>
</dbReference>
<dbReference type="HAMAP" id="MF_00015">
    <property type="entry name" value="LexA"/>
    <property type="match status" value="1"/>
</dbReference>
<keyword evidence="7 13" id="KW-0068">Autocatalytic cleavage</keyword>
<organism evidence="17 18">
    <name type="scientific">Helcobacillus massiliensis</name>
    <dbReference type="NCBI Taxonomy" id="521392"/>
    <lineage>
        <taxon>Bacteria</taxon>
        <taxon>Bacillati</taxon>
        <taxon>Actinomycetota</taxon>
        <taxon>Actinomycetes</taxon>
        <taxon>Micrococcales</taxon>
        <taxon>Dermabacteraceae</taxon>
        <taxon>Helcobacillus</taxon>
    </lineage>
</organism>
<comment type="function">
    <text evidence="13">Represses a number of genes involved in the response to DNA damage (SOS response), including recA and lexA. In the presence of single-stranded DNA, RecA interacts with LexA causing an autocatalytic cleavage which disrupts the DNA-binding part of LexA, leading to derepression of the SOS regulon and eventually DNA repair.</text>
</comment>
<dbReference type="CDD" id="cd06529">
    <property type="entry name" value="S24_LexA-like"/>
    <property type="match status" value="1"/>
</dbReference>
<keyword evidence="5 13" id="KW-0227">DNA damage</keyword>
<dbReference type="FunFam" id="1.10.10.10:FF:000009">
    <property type="entry name" value="LexA repressor"/>
    <property type="match status" value="1"/>
</dbReference>
<comment type="similarity">
    <text evidence="1 13 14">Belongs to the peptidase S24 family.</text>
</comment>
<dbReference type="InterPro" id="IPR011991">
    <property type="entry name" value="ArsR-like_HTH"/>
</dbReference>
<feature type="domain" description="LexA repressor DNA-binding" evidence="16">
    <location>
        <begin position="15"/>
        <end position="77"/>
    </location>
</feature>
<dbReference type="NCBIfam" id="TIGR00498">
    <property type="entry name" value="lexA"/>
    <property type="match status" value="1"/>
</dbReference>
<evidence type="ECO:0000256" key="14">
    <source>
        <dbReference type="RuleBase" id="RU003991"/>
    </source>
</evidence>
<dbReference type="InterPro" id="IPR006197">
    <property type="entry name" value="Peptidase_S24_LexA"/>
</dbReference>
<feature type="active site" description="For autocatalytic cleavage activity" evidence="13">
    <location>
        <position position="185"/>
    </location>
</feature>
<evidence type="ECO:0000313" key="18">
    <source>
        <dbReference type="Proteomes" id="UP000568050"/>
    </source>
</evidence>
<evidence type="ECO:0000259" key="16">
    <source>
        <dbReference type="Pfam" id="PF01726"/>
    </source>
</evidence>
<keyword evidence="6 13" id="KW-0378">Hydrolase</keyword>
<dbReference type="Gene3D" id="2.10.109.10">
    <property type="entry name" value="Umud Fragment, subunit A"/>
    <property type="match status" value="1"/>
</dbReference>
<evidence type="ECO:0000256" key="6">
    <source>
        <dbReference type="ARBA" id="ARBA00022801"/>
    </source>
</evidence>
<evidence type="ECO:0000256" key="10">
    <source>
        <dbReference type="ARBA" id="ARBA00023163"/>
    </source>
</evidence>
<keyword evidence="11 13" id="KW-0234">DNA repair</keyword>
<dbReference type="SUPFAM" id="SSF46785">
    <property type="entry name" value="Winged helix' DNA-binding domain"/>
    <property type="match status" value="1"/>
</dbReference>
<proteinExistence type="inferred from homology"/>
<evidence type="ECO:0000256" key="8">
    <source>
        <dbReference type="ARBA" id="ARBA00023015"/>
    </source>
</evidence>
<evidence type="ECO:0000259" key="15">
    <source>
        <dbReference type="Pfam" id="PF00717"/>
    </source>
</evidence>
<evidence type="ECO:0000256" key="9">
    <source>
        <dbReference type="ARBA" id="ARBA00023125"/>
    </source>
</evidence>
<dbReference type="InterPro" id="IPR050077">
    <property type="entry name" value="LexA_repressor"/>
</dbReference>
<feature type="DNA-binding region" description="H-T-H motif" evidence="13">
    <location>
        <begin position="40"/>
        <end position="60"/>
    </location>
</feature>
<reference evidence="17 18" key="1">
    <citation type="submission" date="2020-08" db="EMBL/GenBank/DDBJ databases">
        <title>Sequencing the genomes of 1000 actinobacteria strains.</title>
        <authorList>
            <person name="Klenk H.-P."/>
        </authorList>
    </citation>
    <scope>NUCLEOTIDE SEQUENCE [LARGE SCALE GENOMIC DNA]</scope>
    <source>
        <strain evidence="17 18">DSM 23040</strain>
    </source>
</reference>
<keyword evidence="3 13" id="KW-0678">Repressor</keyword>
<dbReference type="Pfam" id="PF01726">
    <property type="entry name" value="LexA_DNA_bind"/>
    <property type="match status" value="1"/>
</dbReference>
<dbReference type="Proteomes" id="UP000568050">
    <property type="component" value="Unassembled WGS sequence"/>
</dbReference>
<dbReference type="EC" id="3.4.21.88" evidence="13"/>
<dbReference type="Gene3D" id="1.10.10.10">
    <property type="entry name" value="Winged helix-like DNA-binding domain superfamily/Winged helix DNA-binding domain"/>
    <property type="match status" value="1"/>
</dbReference>
<dbReference type="GO" id="GO:0006281">
    <property type="term" value="P:DNA repair"/>
    <property type="evidence" value="ECO:0007669"/>
    <property type="project" value="UniProtKB-UniRule"/>
</dbReference>
<evidence type="ECO:0000313" key="17">
    <source>
        <dbReference type="EMBL" id="MBB3021818.1"/>
    </source>
</evidence>
<dbReference type="PANTHER" id="PTHR33516">
    <property type="entry name" value="LEXA REPRESSOR"/>
    <property type="match status" value="1"/>
</dbReference>
<feature type="site" description="Cleavage; by autolysis" evidence="13">
    <location>
        <begin position="113"/>
        <end position="114"/>
    </location>
</feature>
<dbReference type="InterPro" id="IPR039418">
    <property type="entry name" value="LexA-like"/>
</dbReference>
<dbReference type="GO" id="GO:0003677">
    <property type="term" value="F:DNA binding"/>
    <property type="evidence" value="ECO:0007669"/>
    <property type="project" value="UniProtKB-UniRule"/>
</dbReference>
<dbReference type="InterPro" id="IPR006200">
    <property type="entry name" value="LexA"/>
</dbReference>
<evidence type="ECO:0000256" key="1">
    <source>
        <dbReference type="ARBA" id="ARBA00007484"/>
    </source>
</evidence>
<dbReference type="InterPro" id="IPR036286">
    <property type="entry name" value="LexA/Signal_pep-like_sf"/>
</dbReference>
<comment type="catalytic activity">
    <reaction evidence="13">
        <text>Hydrolysis of Ala-|-Gly bond in repressor LexA.</text>
        <dbReference type="EC" id="3.4.21.88"/>
    </reaction>
</comment>
<dbReference type="GO" id="GO:0006260">
    <property type="term" value="P:DNA replication"/>
    <property type="evidence" value="ECO:0007669"/>
    <property type="project" value="UniProtKB-UniRule"/>
</dbReference>
<evidence type="ECO:0000256" key="11">
    <source>
        <dbReference type="ARBA" id="ARBA00023204"/>
    </source>
</evidence>
<dbReference type="AlphaFoldDB" id="A0A839QQ76"/>
<evidence type="ECO:0000256" key="13">
    <source>
        <dbReference type="HAMAP-Rule" id="MF_00015"/>
    </source>
</evidence>
<keyword evidence="4 13" id="KW-0235">DNA replication</keyword>
<dbReference type="GO" id="GO:0004252">
    <property type="term" value="F:serine-type endopeptidase activity"/>
    <property type="evidence" value="ECO:0007669"/>
    <property type="project" value="UniProtKB-UniRule"/>
</dbReference>
<dbReference type="InterPro" id="IPR036388">
    <property type="entry name" value="WH-like_DNA-bd_sf"/>
</dbReference>
<name>A0A839QQ76_9MICO</name>
<evidence type="ECO:0000256" key="4">
    <source>
        <dbReference type="ARBA" id="ARBA00022705"/>
    </source>
</evidence>
<evidence type="ECO:0000256" key="2">
    <source>
        <dbReference type="ARBA" id="ARBA00011738"/>
    </source>
</evidence>
<comment type="caution">
    <text evidence="17">The sequence shown here is derived from an EMBL/GenBank/DDBJ whole genome shotgun (WGS) entry which is preliminary data.</text>
</comment>
<gene>
    <name evidence="13" type="primary">lexA</name>
    <name evidence="17" type="ORF">FHX50_000066</name>
</gene>
<dbReference type="InterPro" id="IPR006199">
    <property type="entry name" value="LexA_DNA-bd_dom"/>
</dbReference>
<dbReference type="PANTHER" id="PTHR33516:SF2">
    <property type="entry name" value="LEXA REPRESSOR-RELATED"/>
    <property type="match status" value="1"/>
</dbReference>